<accession>A0ABT9HJA1</accession>
<sequence>MSDVEIDNTFNDDITLQTFSDLMIGKMRLIGIAGKARSGKDTAANYLLEKLGDDWSSASFADPMKAMLGVIGVNCSDAAKDLPKNQYGVSTRHMLQTLGTEWGRDGIGSDFWIDVFEMYNAGQCVIVPDVRFENEAELIREHGVLIHVQGRGGISGNHVSEKSLPVKDGDIVIDNNGSLAELYAKLDLLELGHD</sequence>
<dbReference type="RefSeq" id="WP_305936051.1">
    <property type="nucleotide sequence ID" value="NZ_JAVAJI010000027.1"/>
</dbReference>
<evidence type="ECO:0000313" key="2">
    <source>
        <dbReference type="Proteomes" id="UP001228171"/>
    </source>
</evidence>
<dbReference type="Proteomes" id="UP001228171">
    <property type="component" value="Unassembled WGS sequence"/>
</dbReference>
<dbReference type="EMBL" id="JAVAJI010000027">
    <property type="protein sequence ID" value="MDP4545855.1"/>
    <property type="molecule type" value="Genomic_DNA"/>
</dbReference>
<dbReference type="InterPro" id="IPR027417">
    <property type="entry name" value="P-loop_NTPase"/>
</dbReference>
<comment type="caution">
    <text evidence="1">The sequence shown here is derived from an EMBL/GenBank/DDBJ whole genome shotgun (WGS) entry which is preliminary data.</text>
</comment>
<dbReference type="Gene3D" id="3.40.50.300">
    <property type="entry name" value="P-loop containing nucleotide triphosphate hydrolases"/>
    <property type="match status" value="1"/>
</dbReference>
<name>A0ABT9HJA1_9GAMM</name>
<dbReference type="Pfam" id="PF21448">
    <property type="entry name" value="DNMK"/>
    <property type="match status" value="1"/>
</dbReference>
<dbReference type="InterPro" id="IPR048444">
    <property type="entry name" value="DNMK"/>
</dbReference>
<dbReference type="SUPFAM" id="SSF52540">
    <property type="entry name" value="P-loop containing nucleoside triphosphate hydrolases"/>
    <property type="match status" value="1"/>
</dbReference>
<evidence type="ECO:0008006" key="3">
    <source>
        <dbReference type="Google" id="ProtNLM"/>
    </source>
</evidence>
<reference evidence="1 2" key="1">
    <citation type="submission" date="2023-08" db="EMBL/GenBank/DDBJ databases">
        <authorList>
            <person name="Kumar R."/>
        </authorList>
    </citation>
    <scope>NUCLEOTIDE SEQUENCE [LARGE SCALE GENOMIC DNA]</scope>
    <source>
        <strain evidence="1 2">LUR13</strain>
    </source>
</reference>
<keyword evidence="2" id="KW-1185">Reference proteome</keyword>
<gene>
    <name evidence="1" type="ORF">Q8P09_12295</name>
</gene>
<protein>
    <recommendedName>
        <fullName evidence="3">Deoxynucleotide monophosphate kinase</fullName>
    </recommendedName>
</protein>
<evidence type="ECO:0000313" key="1">
    <source>
        <dbReference type="EMBL" id="MDP4545855.1"/>
    </source>
</evidence>
<organism evidence="1 2">
    <name type="scientific">Psychrobacter faecalis</name>
    <dbReference type="NCBI Taxonomy" id="180588"/>
    <lineage>
        <taxon>Bacteria</taxon>
        <taxon>Pseudomonadati</taxon>
        <taxon>Pseudomonadota</taxon>
        <taxon>Gammaproteobacteria</taxon>
        <taxon>Moraxellales</taxon>
        <taxon>Moraxellaceae</taxon>
        <taxon>Psychrobacter</taxon>
    </lineage>
</organism>
<proteinExistence type="predicted"/>